<dbReference type="PANTHER" id="PTHR44688">
    <property type="entry name" value="DNA-BINDING TRANSCRIPTIONAL ACTIVATOR DEVR_DOSR"/>
    <property type="match status" value="1"/>
</dbReference>
<dbReference type="SMART" id="SM00421">
    <property type="entry name" value="HTH_LUXR"/>
    <property type="match status" value="1"/>
</dbReference>
<evidence type="ECO:0000256" key="1">
    <source>
        <dbReference type="ARBA" id="ARBA00023015"/>
    </source>
</evidence>
<keyword evidence="1" id="KW-0805">Transcription regulation</keyword>
<reference evidence="5" key="1">
    <citation type="journal article" date="2014" name="Front. Microbiol.">
        <title>High frequency of phylogenetically diverse reductive dehalogenase-homologous genes in deep subseafloor sedimentary metagenomes.</title>
        <authorList>
            <person name="Kawai M."/>
            <person name="Futagami T."/>
            <person name="Toyoda A."/>
            <person name="Takaki Y."/>
            <person name="Nishi S."/>
            <person name="Hori S."/>
            <person name="Arai W."/>
            <person name="Tsubouchi T."/>
            <person name="Morono Y."/>
            <person name="Uchiyama I."/>
            <person name="Ito T."/>
            <person name="Fujiyama A."/>
            <person name="Inagaki F."/>
            <person name="Takami H."/>
        </authorList>
    </citation>
    <scope>NUCLEOTIDE SEQUENCE</scope>
    <source>
        <strain evidence="5">Expedition CK06-06</strain>
    </source>
</reference>
<comment type="caution">
    <text evidence="5">The sequence shown here is derived from an EMBL/GenBank/DDBJ whole genome shotgun (WGS) entry which is preliminary data.</text>
</comment>
<dbReference type="Pfam" id="PF00196">
    <property type="entry name" value="GerE"/>
    <property type="match status" value="1"/>
</dbReference>
<dbReference type="PRINTS" id="PR00038">
    <property type="entry name" value="HTHLUXR"/>
</dbReference>
<dbReference type="CDD" id="cd06170">
    <property type="entry name" value="LuxR_C_like"/>
    <property type="match status" value="1"/>
</dbReference>
<evidence type="ECO:0000313" key="5">
    <source>
        <dbReference type="EMBL" id="GAI11863.1"/>
    </source>
</evidence>
<name>X1KYS3_9ZZZZ</name>
<dbReference type="EMBL" id="BARV01010405">
    <property type="protein sequence ID" value="GAI11863.1"/>
    <property type="molecule type" value="Genomic_DNA"/>
</dbReference>
<feature type="non-terminal residue" evidence="5">
    <location>
        <position position="1"/>
    </location>
</feature>
<organism evidence="5">
    <name type="scientific">marine sediment metagenome</name>
    <dbReference type="NCBI Taxonomy" id="412755"/>
    <lineage>
        <taxon>unclassified sequences</taxon>
        <taxon>metagenomes</taxon>
        <taxon>ecological metagenomes</taxon>
    </lineage>
</organism>
<dbReference type="PANTHER" id="PTHR44688:SF16">
    <property type="entry name" value="DNA-BINDING TRANSCRIPTIONAL ACTIVATOR DEVR_DOSR"/>
    <property type="match status" value="1"/>
</dbReference>
<feature type="domain" description="HTH luxR-type" evidence="4">
    <location>
        <begin position="41"/>
        <end position="106"/>
    </location>
</feature>
<dbReference type="Gene3D" id="1.10.10.10">
    <property type="entry name" value="Winged helix-like DNA-binding domain superfamily/Winged helix DNA-binding domain"/>
    <property type="match status" value="1"/>
</dbReference>
<keyword evidence="2" id="KW-0238">DNA-binding</keyword>
<dbReference type="InterPro" id="IPR000792">
    <property type="entry name" value="Tscrpt_reg_LuxR_C"/>
</dbReference>
<evidence type="ECO:0000259" key="4">
    <source>
        <dbReference type="PROSITE" id="PS50043"/>
    </source>
</evidence>
<dbReference type="InterPro" id="IPR036388">
    <property type="entry name" value="WH-like_DNA-bd_sf"/>
</dbReference>
<sequence>RAKNGIYQYGSERLKLLNMRDKNAGYKHNAAMLFSRKQWKHIQKCYRFSERKMQILKLLFEGMENDKIAQKLKIQYNTVRAHFGNIYKRVGVQNKVQLVIQLFTIVQTYNRSKRS</sequence>
<dbReference type="PROSITE" id="PS00622">
    <property type="entry name" value="HTH_LUXR_1"/>
    <property type="match status" value="1"/>
</dbReference>
<keyword evidence="3" id="KW-0804">Transcription</keyword>
<dbReference type="GO" id="GO:0006355">
    <property type="term" value="P:regulation of DNA-templated transcription"/>
    <property type="evidence" value="ECO:0007669"/>
    <property type="project" value="InterPro"/>
</dbReference>
<dbReference type="PROSITE" id="PS50043">
    <property type="entry name" value="HTH_LUXR_2"/>
    <property type="match status" value="1"/>
</dbReference>
<dbReference type="GO" id="GO:0003677">
    <property type="term" value="F:DNA binding"/>
    <property type="evidence" value="ECO:0007669"/>
    <property type="project" value="UniProtKB-KW"/>
</dbReference>
<proteinExistence type="predicted"/>
<accession>X1KYS3</accession>
<dbReference type="InterPro" id="IPR016032">
    <property type="entry name" value="Sig_transdc_resp-reg_C-effctor"/>
</dbReference>
<evidence type="ECO:0000256" key="3">
    <source>
        <dbReference type="ARBA" id="ARBA00023163"/>
    </source>
</evidence>
<protein>
    <recommendedName>
        <fullName evidence="4">HTH luxR-type domain-containing protein</fullName>
    </recommendedName>
</protein>
<dbReference type="AlphaFoldDB" id="X1KYS3"/>
<evidence type="ECO:0000256" key="2">
    <source>
        <dbReference type="ARBA" id="ARBA00023125"/>
    </source>
</evidence>
<gene>
    <name evidence="5" type="ORF">S06H3_20149</name>
</gene>
<dbReference type="SUPFAM" id="SSF46894">
    <property type="entry name" value="C-terminal effector domain of the bipartite response regulators"/>
    <property type="match status" value="1"/>
</dbReference>